<evidence type="ECO:0000256" key="2">
    <source>
        <dbReference type="ARBA" id="ARBA00022649"/>
    </source>
</evidence>
<evidence type="ECO:0000313" key="3">
    <source>
        <dbReference type="EMBL" id="MFD0868632.1"/>
    </source>
</evidence>
<keyword evidence="2" id="KW-1277">Toxin-antitoxin system</keyword>
<comment type="similarity">
    <text evidence="1">Belongs to the PemK/MazF family.</text>
</comment>
<comment type="caution">
    <text evidence="3">The sequence shown here is derived from an EMBL/GenBank/DDBJ whole genome shotgun (WGS) entry which is preliminary data.</text>
</comment>
<name>A0ABW3D5L7_9BACL</name>
<proteinExistence type="inferred from homology"/>
<reference evidence="4" key="1">
    <citation type="journal article" date="2019" name="Int. J. Syst. Evol. Microbiol.">
        <title>The Global Catalogue of Microorganisms (GCM) 10K type strain sequencing project: providing services to taxonomists for standard genome sequencing and annotation.</title>
        <authorList>
            <consortium name="The Broad Institute Genomics Platform"/>
            <consortium name="The Broad Institute Genome Sequencing Center for Infectious Disease"/>
            <person name="Wu L."/>
            <person name="Ma J."/>
        </authorList>
    </citation>
    <scope>NUCLEOTIDE SEQUENCE [LARGE SCALE GENOMIC DNA]</scope>
    <source>
        <strain evidence="4">CCUG 57263</strain>
    </source>
</reference>
<dbReference type="RefSeq" id="WP_379286686.1">
    <property type="nucleotide sequence ID" value="NZ_JBHTIU010000019.1"/>
</dbReference>
<dbReference type="Proteomes" id="UP001597120">
    <property type="component" value="Unassembled WGS sequence"/>
</dbReference>
<protein>
    <submittedName>
        <fullName evidence="3">Type II toxin-antitoxin system PemK/MazF family toxin</fullName>
    </submittedName>
</protein>
<dbReference type="InterPro" id="IPR003477">
    <property type="entry name" value="PemK-like"/>
</dbReference>
<organism evidence="3 4">
    <name type="scientific">Paenibacillus residui</name>
    <dbReference type="NCBI Taxonomy" id="629724"/>
    <lineage>
        <taxon>Bacteria</taxon>
        <taxon>Bacillati</taxon>
        <taxon>Bacillota</taxon>
        <taxon>Bacilli</taxon>
        <taxon>Bacillales</taxon>
        <taxon>Paenibacillaceae</taxon>
        <taxon>Paenibacillus</taxon>
    </lineage>
</organism>
<dbReference type="Gene3D" id="2.30.30.110">
    <property type="match status" value="1"/>
</dbReference>
<sequence length="306" mass="35022">MDHSLFPTGDHQAQYNTFGMPDGFMSEASSVLHENGPPNGKTQEASSAMGLPAPMLFGPSAAPFLEGEYTPNINSLWFKLRLFSECEQVRLAKDARGKFTPHYERRDIVHCKFSGVGSEYSGGHYAVVWEDNPYFEDITVIPATSQRKTEYANVFTVGKLRGLPQGQTTLLVSDLTRISRKRITSRHGKLHPAWETRICQAIAVTFENERTLEALVRDECGPAMPENLPLFAGLRFRPSRLIRYDRNAEVLIYRLWNDVKEEELPLLQPRKPFSIRRKKALLKNLFYGNDEERAEALELYERYYGR</sequence>
<dbReference type="SUPFAM" id="SSF50118">
    <property type="entry name" value="Cell growth inhibitor/plasmid maintenance toxic component"/>
    <property type="match status" value="1"/>
</dbReference>
<keyword evidence="4" id="KW-1185">Reference proteome</keyword>
<evidence type="ECO:0000256" key="1">
    <source>
        <dbReference type="ARBA" id="ARBA00007521"/>
    </source>
</evidence>
<dbReference type="Pfam" id="PF02452">
    <property type="entry name" value="PemK_toxin"/>
    <property type="match status" value="1"/>
</dbReference>
<dbReference type="InterPro" id="IPR011067">
    <property type="entry name" value="Plasmid_toxin/cell-grow_inhib"/>
</dbReference>
<evidence type="ECO:0000313" key="4">
    <source>
        <dbReference type="Proteomes" id="UP001597120"/>
    </source>
</evidence>
<gene>
    <name evidence="3" type="ORF">ACFQ03_05685</name>
</gene>
<accession>A0ABW3D5L7</accession>
<dbReference type="EMBL" id="JBHTIU010000019">
    <property type="protein sequence ID" value="MFD0868632.1"/>
    <property type="molecule type" value="Genomic_DNA"/>
</dbReference>